<feature type="region of interest" description="Disordered" evidence="1">
    <location>
        <begin position="1"/>
        <end position="40"/>
    </location>
</feature>
<sequence length="40" mass="4446">MDPGFRRDDGWEYSTIQRHPGESRDLRHGGAAGASVHLLP</sequence>
<comment type="caution">
    <text evidence="2">The sequence shown here is derived from an EMBL/GenBank/DDBJ whole genome shotgun (WGS) entry which is preliminary data.</text>
</comment>
<feature type="compositionally biased region" description="Basic and acidic residues" evidence="1">
    <location>
        <begin position="19"/>
        <end position="28"/>
    </location>
</feature>
<dbReference type="EMBL" id="AMRV01000011">
    <property type="protein sequence ID" value="EMD82021.1"/>
    <property type="molecule type" value="Genomic_DNA"/>
</dbReference>
<keyword evidence="3" id="KW-1185">Reference proteome</keyword>
<accession>M2TK24</accession>
<evidence type="ECO:0000256" key="1">
    <source>
        <dbReference type="SAM" id="MobiDB-lite"/>
    </source>
</evidence>
<organism evidence="2 3">
    <name type="scientific">Pacificimonas flava</name>
    <dbReference type="NCBI Taxonomy" id="1234595"/>
    <lineage>
        <taxon>Bacteria</taxon>
        <taxon>Pseudomonadati</taxon>
        <taxon>Pseudomonadota</taxon>
        <taxon>Alphaproteobacteria</taxon>
        <taxon>Sphingomonadales</taxon>
        <taxon>Sphingosinicellaceae</taxon>
        <taxon>Pacificimonas</taxon>
    </lineage>
</organism>
<proteinExistence type="predicted"/>
<reference evidence="2 3" key="1">
    <citation type="journal article" date="2013" name="Genome Announc.">
        <title>Draft Genome Sequence of Strain JLT2015T, Belonging to the Family Sphingomonadaceae of the Alphaproteobacteria.</title>
        <authorList>
            <person name="Tang K."/>
            <person name="Liu K."/>
            <person name="Li S."/>
            <person name="Jiao N."/>
        </authorList>
    </citation>
    <scope>NUCLEOTIDE SEQUENCE [LARGE SCALE GENOMIC DNA]</scope>
    <source>
        <strain evidence="2 3">JLT2015</strain>
    </source>
</reference>
<evidence type="ECO:0000313" key="2">
    <source>
        <dbReference type="EMBL" id="EMD82021.1"/>
    </source>
</evidence>
<feature type="compositionally biased region" description="Basic and acidic residues" evidence="1">
    <location>
        <begin position="1"/>
        <end position="10"/>
    </location>
</feature>
<dbReference type="Proteomes" id="UP000011717">
    <property type="component" value="Unassembled WGS sequence"/>
</dbReference>
<protein>
    <submittedName>
        <fullName evidence="2">Uncharacterized protein</fullName>
    </submittedName>
</protein>
<evidence type="ECO:0000313" key="3">
    <source>
        <dbReference type="Proteomes" id="UP000011717"/>
    </source>
</evidence>
<gene>
    <name evidence="2" type="ORF">C725_2677</name>
</gene>
<name>M2TK24_9SPHN</name>
<dbReference type="AlphaFoldDB" id="M2TK24"/>